<evidence type="ECO:0000313" key="1">
    <source>
        <dbReference type="EMBL" id="KUL28711.1"/>
    </source>
</evidence>
<dbReference type="OrthoDB" id="597321at2"/>
<sequence>MKKVLILGSKPGARIIDGDYIYCANAAISDYASEIKYYSHIVNVVSGGVLDMRKIAEDYPKKEYFTKKWHAIIDSKPDRLLITKPYDYEKLKKRLLSLGYTAPIEMISALQRRLIVKQISGHEDPIFSWEFLSLSPELQYLYIKYYRRNKRRRKREYEFDCDGVFRPSTGVIAALIAVRDHGHKAEYIISGVGITNRGTYVDRQFMHSGKLHAHIFPDGKVLKTLAKRYSFFTTEPELTRYLPYYGSQK</sequence>
<organism evidence="1 2">
    <name type="scientific">Chlorobium limicola</name>
    <dbReference type="NCBI Taxonomy" id="1092"/>
    <lineage>
        <taxon>Bacteria</taxon>
        <taxon>Pseudomonadati</taxon>
        <taxon>Chlorobiota</taxon>
        <taxon>Chlorobiia</taxon>
        <taxon>Chlorobiales</taxon>
        <taxon>Chlorobiaceae</taxon>
        <taxon>Chlorobium/Pelodictyon group</taxon>
        <taxon>Chlorobium</taxon>
    </lineage>
</organism>
<dbReference type="EMBL" id="LMBR01000132">
    <property type="protein sequence ID" value="KUL28711.1"/>
    <property type="molecule type" value="Genomic_DNA"/>
</dbReference>
<accession>A0A101JKV6</accession>
<reference evidence="1 2" key="1">
    <citation type="submission" date="2015-10" db="EMBL/GenBank/DDBJ databases">
        <title>Draft Genome Sequence of Chlorobium limicola strain Frasassi Growing under Artificial Lighting in the Frasassi Cave System.</title>
        <authorList>
            <person name="Mansor M."/>
            <person name="Macalady J."/>
        </authorList>
    </citation>
    <scope>NUCLEOTIDE SEQUENCE [LARGE SCALE GENOMIC DNA]</scope>
    <source>
        <strain evidence="1 2">Frasassi</strain>
    </source>
</reference>
<keyword evidence="2" id="KW-1185">Reference proteome</keyword>
<evidence type="ECO:0000313" key="2">
    <source>
        <dbReference type="Proteomes" id="UP000053937"/>
    </source>
</evidence>
<gene>
    <name evidence="1" type="ORF">ASB62_05575</name>
</gene>
<name>A0A101JKV6_CHLLI</name>
<dbReference type="AlphaFoldDB" id="A0A101JKV6"/>
<dbReference type="RefSeq" id="WP_059138978.1">
    <property type="nucleotide sequence ID" value="NZ_LMBR01000132.1"/>
</dbReference>
<comment type="caution">
    <text evidence="1">The sequence shown here is derived from an EMBL/GenBank/DDBJ whole genome shotgun (WGS) entry which is preliminary data.</text>
</comment>
<proteinExistence type="predicted"/>
<protein>
    <submittedName>
        <fullName evidence="1">Uncharacterized protein</fullName>
    </submittedName>
</protein>
<dbReference type="Proteomes" id="UP000053937">
    <property type="component" value="Unassembled WGS sequence"/>
</dbReference>